<dbReference type="EMBL" id="JASBWR010000150">
    <property type="protein sequence ID" value="KAJ9091423.1"/>
    <property type="molecule type" value="Genomic_DNA"/>
</dbReference>
<reference evidence="1" key="1">
    <citation type="submission" date="2023-04" db="EMBL/GenBank/DDBJ databases">
        <title>Draft Genome sequencing of Naganishia species isolated from polar environments using Oxford Nanopore Technology.</title>
        <authorList>
            <person name="Leo P."/>
            <person name="Venkateswaran K."/>
        </authorList>
    </citation>
    <scope>NUCLEOTIDE SEQUENCE</scope>
    <source>
        <strain evidence="1">MNA-CCFEE 5261</strain>
    </source>
</reference>
<comment type="caution">
    <text evidence="1">The sequence shown here is derived from an EMBL/GenBank/DDBJ whole genome shotgun (WGS) entry which is preliminary data.</text>
</comment>
<name>A0ACC2UX46_9TREE</name>
<gene>
    <name evidence="1" type="ORF">QFC19_009133</name>
</gene>
<proteinExistence type="predicted"/>
<keyword evidence="2" id="KW-1185">Reference proteome</keyword>
<feature type="non-terminal residue" evidence="1">
    <location>
        <position position="603"/>
    </location>
</feature>
<evidence type="ECO:0000313" key="1">
    <source>
        <dbReference type="EMBL" id="KAJ9091423.1"/>
    </source>
</evidence>
<organism evidence="1 2">
    <name type="scientific">Naganishia cerealis</name>
    <dbReference type="NCBI Taxonomy" id="610337"/>
    <lineage>
        <taxon>Eukaryota</taxon>
        <taxon>Fungi</taxon>
        <taxon>Dikarya</taxon>
        <taxon>Basidiomycota</taxon>
        <taxon>Agaricomycotina</taxon>
        <taxon>Tremellomycetes</taxon>
        <taxon>Filobasidiales</taxon>
        <taxon>Filobasidiaceae</taxon>
        <taxon>Naganishia</taxon>
    </lineage>
</organism>
<protein>
    <submittedName>
        <fullName evidence="1">Uncharacterized protein</fullName>
    </submittedName>
</protein>
<evidence type="ECO:0000313" key="2">
    <source>
        <dbReference type="Proteomes" id="UP001241377"/>
    </source>
</evidence>
<dbReference type="Proteomes" id="UP001241377">
    <property type="component" value="Unassembled WGS sequence"/>
</dbReference>
<sequence length="603" mass="67172">MSRPPEPTEPRRPATLLSLPPELHLLIALHLYSPLHLTQQDRLTWSVFSTVDMDPERWQGMDGLIAFAGTCKTVRRTVRYLLFRCVRVHGLREGRWMIRAATASNKCDSMTRRNASPAELEKRPTAVGDDWGKYVHSVILDMAMFDPDQQQVQLDEHGRRSEDRGEYDADMESRRAIQSRIANWTTSVQNYLPGHSNEDGSPFTNLGEGQPAIQQNSTGKLADLARGAGPSEGDPLRGDRLENDVDVGSQGSGTGSSTQGNPTTGTDKERINPGTTREEDSERAANRERVGGEEEEDEEDEEEEWESFPLTPPRVRDPWKEASFLITMLTRLPCLHHLSIFADPSDDLTLSLLFSNPAMLAIAPRLRSFGWRLRASPPSALREFDNSTMYVSVQGWLKECTSLGFLVLDSDIEAEGVREVDLERVVKCLGEGRERTVRRREREMRNEAKVVKLQHDRYQGMLAGGKSGGKRKYGTVNTEGGNEAVKRQKSESTEVEQYLIPSKQLVSHAPPSKEPIRRRLAMPGTSNRIGPTSNLSLMLCGPIQGWILSPEAELWAAENMDDLRTWMSETKSALMTASASAAAAPASGAFGRRDTGVLMESDE</sequence>
<accession>A0ACC2UX46</accession>